<sequence length="224" mass="24914">MFCRHNEQEFFYVGNGMKHWFLIVCGILAGCSSLDQDMVPGGDILDTAPKSNTELRHPEWGYPSASNVASSPRSYQTARASVKKSQNVTSLEMFLSRHNIPHETLSGGHLMIRLKEQVHFQTGSARLSAQSQDWIRNIGHYLAGRTDVDVVIDGHADSTGAESFNDTLSEKRAREVEKQLLATSIPRQRVFSRGFGEYVPKCSNATASGKACNRRVELTLIVDE</sequence>
<dbReference type="EMBL" id="CP006719">
    <property type="protein sequence ID" value="AGV20427.1"/>
    <property type="molecule type" value="Genomic_DNA"/>
</dbReference>
<comment type="subcellular location">
    <subcellularLocation>
        <location evidence="1">Cell outer membrane</location>
    </subcellularLocation>
</comment>
<dbReference type="InterPro" id="IPR006664">
    <property type="entry name" value="OMP_bac"/>
</dbReference>
<dbReference type="PROSITE" id="PS51257">
    <property type="entry name" value="PROKAR_LIPOPROTEIN"/>
    <property type="match status" value="1"/>
</dbReference>
<accession>A0A2I3CSI8</accession>
<keyword evidence="2 4" id="KW-0472">Membrane</keyword>
<dbReference type="PRINTS" id="PR01021">
    <property type="entry name" value="OMPADOMAIN"/>
</dbReference>
<dbReference type="KEGG" id="vag:N646_4618"/>
<dbReference type="CDD" id="cd07185">
    <property type="entry name" value="OmpA_C-like"/>
    <property type="match status" value="1"/>
</dbReference>
<evidence type="ECO:0000256" key="1">
    <source>
        <dbReference type="ARBA" id="ARBA00004442"/>
    </source>
</evidence>
<evidence type="ECO:0000256" key="3">
    <source>
        <dbReference type="ARBA" id="ARBA00023237"/>
    </source>
</evidence>
<evidence type="ECO:0000256" key="2">
    <source>
        <dbReference type="ARBA" id="ARBA00023136"/>
    </source>
</evidence>
<feature type="domain" description="OmpA-like" evidence="5">
    <location>
        <begin position="107"/>
        <end position="224"/>
    </location>
</feature>
<proteinExistence type="predicted"/>
<dbReference type="Proteomes" id="UP000016714">
    <property type="component" value="Chromosome 2"/>
</dbReference>
<dbReference type="Pfam" id="PF00691">
    <property type="entry name" value="OmpA"/>
    <property type="match status" value="1"/>
</dbReference>
<protein>
    <recommendedName>
        <fullName evidence="5">OmpA-like domain-containing protein</fullName>
    </recommendedName>
</protein>
<dbReference type="InterPro" id="IPR036737">
    <property type="entry name" value="OmpA-like_sf"/>
</dbReference>
<organism evidence="6 7">
    <name type="scientific">Vibrio alginolyticus (strain ATCC 17749 / DSM 2171 / NBRC 15630 / NCIMB 1903 / NCTC 12160 / XII-53)</name>
    <dbReference type="NCBI Taxonomy" id="1219076"/>
    <lineage>
        <taxon>Bacteria</taxon>
        <taxon>Pseudomonadati</taxon>
        <taxon>Pseudomonadota</taxon>
        <taxon>Gammaproteobacteria</taxon>
        <taxon>Vibrionales</taxon>
        <taxon>Vibrionaceae</taxon>
        <taxon>Vibrio</taxon>
    </lineage>
</organism>
<gene>
    <name evidence="6" type="ORF">N646_4618</name>
</gene>
<dbReference type="Gene3D" id="3.30.1330.60">
    <property type="entry name" value="OmpA-like domain"/>
    <property type="match status" value="1"/>
</dbReference>
<keyword evidence="3" id="KW-0998">Cell outer membrane</keyword>
<evidence type="ECO:0000313" key="6">
    <source>
        <dbReference type="EMBL" id="AGV20427.1"/>
    </source>
</evidence>
<dbReference type="PANTHER" id="PTHR30329:SF21">
    <property type="entry name" value="LIPOPROTEIN YIAD-RELATED"/>
    <property type="match status" value="1"/>
</dbReference>
<dbReference type="PANTHER" id="PTHR30329">
    <property type="entry name" value="STATOR ELEMENT OF FLAGELLAR MOTOR COMPLEX"/>
    <property type="match status" value="1"/>
</dbReference>
<name>A0A2I3CSI8_VIBAX</name>
<dbReference type="SUPFAM" id="SSF103088">
    <property type="entry name" value="OmpA-like"/>
    <property type="match status" value="1"/>
</dbReference>
<dbReference type="GO" id="GO:0009279">
    <property type="term" value="C:cell outer membrane"/>
    <property type="evidence" value="ECO:0007669"/>
    <property type="project" value="UniProtKB-SubCell"/>
</dbReference>
<evidence type="ECO:0000259" key="5">
    <source>
        <dbReference type="PROSITE" id="PS51123"/>
    </source>
</evidence>
<dbReference type="HOGENOM" id="CLU_1337061_0_0_6"/>
<dbReference type="InterPro" id="IPR050330">
    <property type="entry name" value="Bact_OuterMem_StrucFunc"/>
</dbReference>
<evidence type="ECO:0000256" key="4">
    <source>
        <dbReference type="PROSITE-ProRule" id="PRU00473"/>
    </source>
</evidence>
<reference evidence="6 7" key="1">
    <citation type="journal article" date="2015" name="Genome Announc.">
        <title>Complete genome sequence of Vibrio alginolyticus ATCC 17749.</title>
        <authorList>
            <person name="Liu X.F."/>
            <person name="Cao Y."/>
            <person name="Zhang H.L."/>
            <person name="Chen Y.J."/>
            <person name="Hu C.J."/>
        </authorList>
    </citation>
    <scope>NUCLEOTIDE SEQUENCE [LARGE SCALE GENOMIC DNA]</scope>
    <source>
        <strain evidence="7">ATCC 17749 / DSM 2171 / NBRC 15630 / NCIMB 1903 / NCTC 12160 / XII-53</strain>
    </source>
</reference>
<dbReference type="AlphaFoldDB" id="A0A2I3CSI8"/>
<dbReference type="PROSITE" id="PS51123">
    <property type="entry name" value="OMPA_2"/>
    <property type="match status" value="1"/>
</dbReference>
<evidence type="ECO:0000313" key="7">
    <source>
        <dbReference type="Proteomes" id="UP000016714"/>
    </source>
</evidence>
<dbReference type="InterPro" id="IPR006665">
    <property type="entry name" value="OmpA-like"/>
</dbReference>